<dbReference type="HAMAP" id="MF_01114">
    <property type="entry name" value="RecX"/>
    <property type="match status" value="1"/>
</dbReference>
<comment type="caution">
    <text evidence="10">The sequence shown here is derived from an EMBL/GenBank/DDBJ whole genome shotgun (WGS) entry which is preliminary data.</text>
</comment>
<dbReference type="InterPro" id="IPR003783">
    <property type="entry name" value="Regulatory_RecX"/>
</dbReference>
<dbReference type="Pfam" id="PF02631">
    <property type="entry name" value="RecX_HTH2"/>
    <property type="match status" value="1"/>
</dbReference>
<evidence type="ECO:0000313" key="11">
    <source>
        <dbReference type="Proteomes" id="UP000222106"/>
    </source>
</evidence>
<dbReference type="Pfam" id="PF21982">
    <property type="entry name" value="RecX_HTH1"/>
    <property type="match status" value="1"/>
</dbReference>
<evidence type="ECO:0000256" key="2">
    <source>
        <dbReference type="ARBA" id="ARBA00009695"/>
    </source>
</evidence>
<feature type="compositionally biased region" description="Basic residues" evidence="6">
    <location>
        <begin position="1"/>
        <end position="13"/>
    </location>
</feature>
<evidence type="ECO:0000256" key="4">
    <source>
        <dbReference type="ARBA" id="ARBA00022490"/>
    </source>
</evidence>
<evidence type="ECO:0000256" key="1">
    <source>
        <dbReference type="ARBA" id="ARBA00004496"/>
    </source>
</evidence>
<dbReference type="Proteomes" id="UP000222106">
    <property type="component" value="Unassembled WGS sequence"/>
</dbReference>
<evidence type="ECO:0000256" key="3">
    <source>
        <dbReference type="ARBA" id="ARBA00018111"/>
    </source>
</evidence>
<dbReference type="InterPro" id="IPR036388">
    <property type="entry name" value="WH-like_DNA-bd_sf"/>
</dbReference>
<dbReference type="Gene3D" id="1.10.10.10">
    <property type="entry name" value="Winged helix-like DNA-binding domain superfamily/Winged helix DNA-binding domain"/>
    <property type="match status" value="2"/>
</dbReference>
<accession>A0A2A9EJK8</accession>
<feature type="domain" description="RecX third three-helical" evidence="8">
    <location>
        <begin position="132"/>
        <end position="178"/>
    </location>
</feature>
<feature type="domain" description="RecX second three-helical" evidence="7">
    <location>
        <begin position="84"/>
        <end position="125"/>
    </location>
</feature>
<dbReference type="InterPro" id="IPR053926">
    <property type="entry name" value="RecX_HTH_1st"/>
</dbReference>
<dbReference type="AlphaFoldDB" id="A0A2A9EJK8"/>
<evidence type="ECO:0000256" key="6">
    <source>
        <dbReference type="SAM" id="MobiDB-lite"/>
    </source>
</evidence>
<feature type="domain" description="RecX first three-helical" evidence="9">
    <location>
        <begin position="38"/>
        <end position="76"/>
    </location>
</feature>
<reference evidence="10 11" key="1">
    <citation type="submission" date="2017-10" db="EMBL/GenBank/DDBJ databases">
        <title>Sequencing the genomes of 1000 actinobacteria strains.</title>
        <authorList>
            <person name="Klenk H.-P."/>
        </authorList>
    </citation>
    <scope>NUCLEOTIDE SEQUENCE [LARGE SCALE GENOMIC DNA]</scope>
    <source>
        <strain evidence="10 11">DSM 21838</strain>
    </source>
</reference>
<gene>
    <name evidence="5" type="primary">recX</name>
    <name evidence="10" type="ORF">ATJ97_0919</name>
</gene>
<evidence type="ECO:0000313" key="10">
    <source>
        <dbReference type="EMBL" id="PFG38442.1"/>
    </source>
</evidence>
<dbReference type="InterPro" id="IPR053924">
    <property type="entry name" value="RecX_HTH_2nd"/>
</dbReference>
<organism evidence="10 11">
    <name type="scientific">Georgenia soli</name>
    <dbReference type="NCBI Taxonomy" id="638953"/>
    <lineage>
        <taxon>Bacteria</taxon>
        <taxon>Bacillati</taxon>
        <taxon>Actinomycetota</taxon>
        <taxon>Actinomycetes</taxon>
        <taxon>Micrococcales</taxon>
        <taxon>Bogoriellaceae</taxon>
        <taxon>Georgenia</taxon>
    </lineage>
</organism>
<evidence type="ECO:0000259" key="8">
    <source>
        <dbReference type="Pfam" id="PF21981"/>
    </source>
</evidence>
<feature type="region of interest" description="Disordered" evidence="6">
    <location>
        <begin position="1"/>
        <end position="37"/>
    </location>
</feature>
<dbReference type="PANTHER" id="PTHR33602:SF1">
    <property type="entry name" value="REGULATORY PROTEIN RECX FAMILY PROTEIN"/>
    <property type="match status" value="1"/>
</dbReference>
<dbReference type="RefSeq" id="WP_098482710.1">
    <property type="nucleotide sequence ID" value="NZ_PDJI01000004.1"/>
</dbReference>
<proteinExistence type="inferred from homology"/>
<dbReference type="GO" id="GO:0006282">
    <property type="term" value="P:regulation of DNA repair"/>
    <property type="evidence" value="ECO:0007669"/>
    <property type="project" value="UniProtKB-UniRule"/>
</dbReference>
<evidence type="ECO:0000259" key="9">
    <source>
        <dbReference type="Pfam" id="PF21982"/>
    </source>
</evidence>
<evidence type="ECO:0000256" key="5">
    <source>
        <dbReference type="HAMAP-Rule" id="MF_01114"/>
    </source>
</evidence>
<dbReference type="Pfam" id="PF21981">
    <property type="entry name" value="RecX_HTH3"/>
    <property type="match status" value="1"/>
</dbReference>
<sequence length="200" mass="21816">MTHPGTGRRRGGRRRDELEPPSTGAAAQDAEPDAEEVARSIALRQLAAAPRSRAQLEAAMAKRDVPEDVAARVLDRFTEVGLIDDTAYAEMLVRTRHAERGLARRALAQELRRKGIEPEVAAGALEQVDEDDERAAARRLVEKKARATRGLDPQVRRRRLAGMLARKGFPGGVAMRAIDEVLAEDGVDPMAGPGDWEALD</sequence>
<dbReference type="OrthoDB" id="5244465at2"/>
<keyword evidence="11" id="KW-1185">Reference proteome</keyword>
<dbReference type="GO" id="GO:0005737">
    <property type="term" value="C:cytoplasm"/>
    <property type="evidence" value="ECO:0007669"/>
    <property type="project" value="UniProtKB-SubCell"/>
</dbReference>
<protein>
    <recommendedName>
        <fullName evidence="3 5">Regulatory protein RecX</fullName>
    </recommendedName>
</protein>
<dbReference type="InterPro" id="IPR053925">
    <property type="entry name" value="RecX_HTH_3rd"/>
</dbReference>
<comment type="similarity">
    <text evidence="2 5">Belongs to the RecX family.</text>
</comment>
<evidence type="ECO:0000259" key="7">
    <source>
        <dbReference type="Pfam" id="PF02631"/>
    </source>
</evidence>
<name>A0A2A9EJK8_9MICO</name>
<dbReference type="EMBL" id="PDJI01000004">
    <property type="protein sequence ID" value="PFG38442.1"/>
    <property type="molecule type" value="Genomic_DNA"/>
</dbReference>
<dbReference type="PANTHER" id="PTHR33602">
    <property type="entry name" value="REGULATORY PROTEIN RECX FAMILY PROTEIN"/>
    <property type="match status" value="1"/>
</dbReference>
<comment type="function">
    <text evidence="5">Modulates RecA activity.</text>
</comment>
<comment type="subcellular location">
    <subcellularLocation>
        <location evidence="1 5">Cytoplasm</location>
    </subcellularLocation>
</comment>
<keyword evidence="4 5" id="KW-0963">Cytoplasm</keyword>